<dbReference type="Gene3D" id="3.90.190.10">
    <property type="entry name" value="Protein tyrosine phosphatase superfamily"/>
    <property type="match status" value="1"/>
</dbReference>
<dbReference type="PROSITE" id="PS50056">
    <property type="entry name" value="TYR_PHOSPHATASE_2"/>
    <property type="match status" value="1"/>
</dbReference>
<dbReference type="SUPFAM" id="SSF52799">
    <property type="entry name" value="(Phosphotyrosine protein) phosphatases II"/>
    <property type="match status" value="1"/>
</dbReference>
<evidence type="ECO:0000259" key="1">
    <source>
        <dbReference type="PROSITE" id="PS50056"/>
    </source>
</evidence>
<dbReference type="PANTHER" id="PTHR46588:SF1">
    <property type="entry name" value="SERINE_THREONINE_TYROSINE-INTERACTING PROTEIN"/>
    <property type="match status" value="1"/>
</dbReference>
<dbReference type="GO" id="GO:0062026">
    <property type="term" value="P:negative regulation of SCF-dependent proteasomal ubiquitin-dependent catabolic process"/>
    <property type="evidence" value="ECO:0007669"/>
    <property type="project" value="TreeGrafter"/>
</dbReference>
<proteinExistence type="predicted"/>
<organism evidence="2">
    <name type="scientific">Blastobotrys adeninivorans</name>
    <name type="common">Yeast</name>
    <name type="synonym">Arxula adeninivorans</name>
    <dbReference type="NCBI Taxonomy" id="409370"/>
    <lineage>
        <taxon>Eukaryota</taxon>
        <taxon>Fungi</taxon>
        <taxon>Dikarya</taxon>
        <taxon>Ascomycota</taxon>
        <taxon>Saccharomycotina</taxon>
        <taxon>Dipodascomycetes</taxon>
        <taxon>Dipodascales</taxon>
        <taxon>Trichomonascaceae</taxon>
        <taxon>Blastobotrys</taxon>
    </lineage>
</organism>
<reference evidence="2" key="1">
    <citation type="submission" date="2014-02" db="EMBL/GenBank/DDBJ databases">
        <authorList>
            <person name="Genoscope - CEA"/>
        </authorList>
    </citation>
    <scope>NUCLEOTIDE SEQUENCE</scope>
    <source>
        <strain evidence="2">LS3</strain>
    </source>
</reference>
<evidence type="ECO:0000313" key="2">
    <source>
        <dbReference type="EMBL" id="CDP33179.1"/>
    </source>
</evidence>
<name>A0A060SXG8_BLAAD</name>
<reference evidence="2" key="2">
    <citation type="submission" date="2014-06" db="EMBL/GenBank/DDBJ databases">
        <title>The complete genome of Blastobotrys (Arxula) adeninivorans LS3 - a yeast of biotechnological interest.</title>
        <authorList>
            <person name="Kunze G."/>
            <person name="Gaillardin C."/>
            <person name="Czernicka M."/>
            <person name="Durrens P."/>
            <person name="Martin T."/>
            <person name="Boer E."/>
            <person name="Gabaldon T."/>
            <person name="Cruz J."/>
            <person name="Talla E."/>
            <person name="Marck C."/>
            <person name="Goffeau A."/>
            <person name="Barbe V."/>
            <person name="Baret P."/>
            <person name="Baronian K."/>
            <person name="Beier S."/>
            <person name="Bleykasten C."/>
            <person name="Bode R."/>
            <person name="Casaregola S."/>
            <person name="Despons L."/>
            <person name="Fairhead C."/>
            <person name="Giersberg M."/>
            <person name="Gierski P."/>
            <person name="Hahnel U."/>
            <person name="Hartmann A."/>
            <person name="Jankowska D."/>
            <person name="Jubin C."/>
            <person name="Jung P."/>
            <person name="Lafontaine I."/>
            <person name="Leh-Louis V."/>
            <person name="Lemaire M."/>
            <person name="Marcet-Houben M."/>
            <person name="Mascher M."/>
            <person name="Morel G."/>
            <person name="Richard G.-F."/>
            <person name="Riechen J."/>
            <person name="Sacerdot C."/>
            <person name="Sarkar A."/>
            <person name="Savel G."/>
            <person name="Schacherer J."/>
            <person name="Sherman D."/>
            <person name="Straub M.-L."/>
            <person name="Stein N."/>
            <person name="Thierry A."/>
            <person name="Trautwein-Schult A."/>
            <person name="Westhof E."/>
            <person name="Worch S."/>
            <person name="Dujon B."/>
            <person name="Souciet J.-L."/>
            <person name="Wincker P."/>
            <person name="Scholz U."/>
            <person name="Neuveglise N."/>
        </authorList>
    </citation>
    <scope>NUCLEOTIDE SEQUENCE</scope>
    <source>
        <strain evidence="2">LS3</strain>
    </source>
</reference>
<dbReference type="InterPro" id="IPR000387">
    <property type="entry name" value="Tyr_Pase_dom"/>
</dbReference>
<accession>A0A060SXG8</accession>
<dbReference type="GO" id="GO:0005737">
    <property type="term" value="C:cytoplasm"/>
    <property type="evidence" value="ECO:0007669"/>
    <property type="project" value="TreeGrafter"/>
</dbReference>
<gene>
    <name evidence="2" type="ORF">GNLVRS02_ARAD1A03498g</name>
</gene>
<dbReference type="AlphaFoldDB" id="A0A060SXG8"/>
<sequence length="242" mass="27418">MSYGEVAPSWPKIVVPPCRVPQPGILSHWRHEARHEAQEVVPGLWLGPASVLEDKEFLTRNYIWACVSLVDPGTKVNCPISLQMYKFHPGNKINDSTCLVSAFGQINRLIDLLRRSGTPVILVCENGNDKSAAAAAAYMIHSDHSLDFVDAIQRVQTTRFCISLDDISKYNVRTFWDLSQAHRAQAHPHQGYQAQQVYRQPYQSHQSFESVQCASRKRQVEEDDDWGHFGQGMVKRAIMSQD</sequence>
<feature type="domain" description="Tyrosine specific protein phosphatases" evidence="1">
    <location>
        <begin position="100"/>
        <end position="159"/>
    </location>
</feature>
<protein>
    <submittedName>
        <fullName evidence="2">ARAD1A03498p</fullName>
    </submittedName>
</protein>
<dbReference type="GO" id="GO:0005654">
    <property type="term" value="C:nucleoplasm"/>
    <property type="evidence" value="ECO:0007669"/>
    <property type="project" value="TreeGrafter"/>
</dbReference>
<dbReference type="PANTHER" id="PTHR46588">
    <property type="entry name" value="SERINE/THREONINE/TYROSINE-INTERACTING PROTEIN"/>
    <property type="match status" value="1"/>
</dbReference>
<dbReference type="EMBL" id="HG937691">
    <property type="protein sequence ID" value="CDP33179.1"/>
    <property type="molecule type" value="Genomic_DNA"/>
</dbReference>
<dbReference type="InterPro" id="IPR052449">
    <property type="entry name" value="STYX-Interacting_Phosphatase"/>
</dbReference>
<dbReference type="GO" id="GO:0070372">
    <property type="term" value="P:regulation of ERK1 and ERK2 cascade"/>
    <property type="evidence" value="ECO:0007669"/>
    <property type="project" value="TreeGrafter"/>
</dbReference>
<dbReference type="InterPro" id="IPR029021">
    <property type="entry name" value="Prot-tyrosine_phosphatase-like"/>
</dbReference>
<dbReference type="GO" id="GO:1990444">
    <property type="term" value="F:F-box domain binding"/>
    <property type="evidence" value="ECO:0007669"/>
    <property type="project" value="TreeGrafter"/>
</dbReference>